<accession>A0A9X3YKE0</accession>
<name>A0A9X3YKE0_9GAMM</name>
<dbReference type="AlphaFoldDB" id="A0A9X3YKE0"/>
<gene>
    <name evidence="1" type="ORF">OD750_009640</name>
</gene>
<proteinExistence type="predicted"/>
<comment type="caution">
    <text evidence="1">The sequence shown here is derived from an EMBL/GenBank/DDBJ whole genome shotgun (WGS) entry which is preliminary data.</text>
</comment>
<reference evidence="1" key="1">
    <citation type="submission" date="2023-02" db="EMBL/GenBank/DDBJ databases">
        <title>Tahibacter soli sp. nov. isolated from soil.</title>
        <authorList>
            <person name="Baek J.H."/>
            <person name="Lee J.K."/>
            <person name="Choi D.G."/>
            <person name="Jeon C.O."/>
        </authorList>
    </citation>
    <scope>NUCLEOTIDE SEQUENCE</scope>
    <source>
        <strain evidence="1">BL</strain>
    </source>
</reference>
<evidence type="ECO:0000313" key="1">
    <source>
        <dbReference type="EMBL" id="MDC8012805.1"/>
    </source>
</evidence>
<sequence>MQTLDLLCLRGCPCFAGHGTSLKFMSTTLRLFELLGERLQRAAMRLLQVNPIALDYDSFLARPIYFL</sequence>
<keyword evidence="2" id="KW-1185">Reference proteome</keyword>
<evidence type="ECO:0000313" key="2">
    <source>
        <dbReference type="Proteomes" id="UP001139971"/>
    </source>
</evidence>
<dbReference type="RefSeq" id="WP_263544863.1">
    <property type="nucleotide sequence ID" value="NZ_JAOVZO020000014.1"/>
</dbReference>
<protein>
    <submittedName>
        <fullName evidence="1">Uncharacterized protein</fullName>
    </submittedName>
</protein>
<dbReference type="Proteomes" id="UP001139971">
    <property type="component" value="Unassembled WGS sequence"/>
</dbReference>
<dbReference type="EMBL" id="JAOVZO020000014">
    <property type="protein sequence ID" value="MDC8012805.1"/>
    <property type="molecule type" value="Genomic_DNA"/>
</dbReference>
<organism evidence="1 2">
    <name type="scientific">Tahibacter soli</name>
    <dbReference type="NCBI Taxonomy" id="2983605"/>
    <lineage>
        <taxon>Bacteria</taxon>
        <taxon>Pseudomonadati</taxon>
        <taxon>Pseudomonadota</taxon>
        <taxon>Gammaproteobacteria</taxon>
        <taxon>Lysobacterales</taxon>
        <taxon>Rhodanobacteraceae</taxon>
        <taxon>Tahibacter</taxon>
    </lineage>
</organism>